<organism evidence="2 3">
    <name type="scientific">Candidatus Kapaibacterium thiocyanatum</name>
    <dbReference type="NCBI Taxonomy" id="1895771"/>
    <lineage>
        <taxon>Bacteria</taxon>
        <taxon>Pseudomonadati</taxon>
        <taxon>Candidatus Kapaibacteriota</taxon>
        <taxon>Candidatus Kapaibacteriia</taxon>
        <taxon>Candidatus Kapaibacteriales</taxon>
        <taxon>Candidatus Kapaibacteriaceae</taxon>
        <taxon>Candidatus Kapaibacterium</taxon>
    </lineage>
</organism>
<dbReference type="Proteomes" id="UP000184233">
    <property type="component" value="Unassembled WGS sequence"/>
</dbReference>
<accession>A0A1M3KZ21</accession>
<dbReference type="EMBL" id="MKVH01000021">
    <property type="protein sequence ID" value="OJX57747.1"/>
    <property type="molecule type" value="Genomic_DNA"/>
</dbReference>
<feature type="region of interest" description="Disordered" evidence="1">
    <location>
        <begin position="14"/>
        <end position="53"/>
    </location>
</feature>
<evidence type="ECO:0000313" key="3">
    <source>
        <dbReference type="Proteomes" id="UP000184233"/>
    </source>
</evidence>
<dbReference type="Gene3D" id="3.40.50.720">
    <property type="entry name" value="NAD(P)-binding Rossmann-like Domain"/>
    <property type="match status" value="1"/>
</dbReference>
<dbReference type="STRING" id="1895771.BGO89_07185"/>
<name>A0A1M3KZ21_9BACT</name>
<evidence type="ECO:0000256" key="1">
    <source>
        <dbReference type="SAM" id="MobiDB-lite"/>
    </source>
</evidence>
<feature type="compositionally biased region" description="Basic and acidic residues" evidence="1">
    <location>
        <begin position="42"/>
        <end position="51"/>
    </location>
</feature>
<evidence type="ECO:0008006" key="4">
    <source>
        <dbReference type="Google" id="ProtNLM"/>
    </source>
</evidence>
<comment type="caution">
    <text evidence="2">The sequence shown here is derived from an EMBL/GenBank/DDBJ whole genome shotgun (WGS) entry which is preliminary data.</text>
</comment>
<gene>
    <name evidence="2" type="ORF">BGO89_07185</name>
</gene>
<dbReference type="AlphaFoldDB" id="A0A1M3KZ21"/>
<reference evidence="2 3" key="1">
    <citation type="submission" date="2016-09" db="EMBL/GenBank/DDBJ databases">
        <title>Genome-resolved meta-omics ties microbial dynamics to process performance in biotechnology for thiocyanate degradation.</title>
        <authorList>
            <person name="Kantor R.S."/>
            <person name="Huddy R.J."/>
            <person name="Iyer R."/>
            <person name="Thomas B.C."/>
            <person name="Brown C.T."/>
            <person name="Anantharaman K."/>
            <person name="Tringe S."/>
            <person name="Hettich R.L."/>
            <person name="Harrison S.T."/>
            <person name="Banfield J.F."/>
        </authorList>
    </citation>
    <scope>NUCLEOTIDE SEQUENCE [LARGE SCALE GENOMIC DNA]</scope>
    <source>
        <strain evidence="2">59-99</strain>
    </source>
</reference>
<proteinExistence type="predicted"/>
<evidence type="ECO:0000313" key="2">
    <source>
        <dbReference type="EMBL" id="OJX57747.1"/>
    </source>
</evidence>
<sequence length="89" mass="9936">MRVPIGNIHAIRRFRRGHHDGGPTMAVKGQLRQPTSPMPAQHQEKPGMEHRMKPHPKYIAPAFVFFASEADRSFITGEVLVLYGGTTMG</sequence>
<protein>
    <recommendedName>
        <fullName evidence="4">SDR family oxidoreductase</fullName>
    </recommendedName>
</protein>